<name>A0A1C3KXT7_PLAOA</name>
<dbReference type="Gene3D" id="1.10.3030.10">
    <property type="entry name" value="Gametocyte protein Pfg27"/>
    <property type="match status" value="1"/>
</dbReference>
<organism evidence="2 3">
    <name type="scientific">Plasmodium ovale</name>
    <name type="common">malaria parasite P. ovale</name>
    <dbReference type="NCBI Taxonomy" id="36330"/>
    <lineage>
        <taxon>Eukaryota</taxon>
        <taxon>Sar</taxon>
        <taxon>Alveolata</taxon>
        <taxon>Apicomplexa</taxon>
        <taxon>Aconoidasida</taxon>
        <taxon>Haemosporida</taxon>
        <taxon>Plasmodiidae</taxon>
        <taxon>Plasmodium</taxon>
        <taxon>Plasmodium (Plasmodium)</taxon>
    </lineage>
</organism>
<evidence type="ECO:0000313" key="3">
    <source>
        <dbReference type="Proteomes" id="UP000243200"/>
    </source>
</evidence>
<evidence type="ECO:0008006" key="4">
    <source>
        <dbReference type="Google" id="ProtNLM"/>
    </source>
</evidence>
<keyword evidence="1" id="KW-0472">Membrane</keyword>
<dbReference type="AlphaFoldDB" id="A0A1C3KXT7"/>
<dbReference type="InterPro" id="IPR036469">
    <property type="entry name" value="Pfg27_sf"/>
</dbReference>
<keyword evidence="1" id="KW-0812">Transmembrane</keyword>
<dbReference type="EMBL" id="LT594517">
    <property type="protein sequence ID" value="SBT79053.1"/>
    <property type="molecule type" value="Genomic_DNA"/>
</dbReference>
<sequence>MKIDKIYNIISLLFLVNFAKVISYNLKLFGIHTKEIECYKFQKHINNSRRNLAEMSPLRLSRKRHYNCSLTIEELQRLFNILYAEVVSLDDLVASLMNFLSGNRDPNDLKNLISGKVNQRLSRVIPGYPDLRKKNMEKRLVEQIEEIIKMLPISKEEILFLHEFLRLEIDQSIEILNIVAMEETEDGRNQILNDLSYIRVRFIARLRRYRVIVNDDLITAAVLRLRRRILDILEYHYDMPSHAICN</sequence>
<dbReference type="VEuPathDB" id="PlasmoDB:PocGH01_00167300"/>
<dbReference type="OrthoDB" id="378047at2759"/>
<reference evidence="2 3" key="1">
    <citation type="submission" date="2016-06" db="EMBL/GenBank/DDBJ databases">
        <authorList>
            <consortium name="Pathogen Informatics"/>
        </authorList>
    </citation>
    <scope>NUCLEOTIDE SEQUENCE [LARGE SCALE GENOMIC DNA]</scope>
    <source>
        <strain evidence="2">PowCR01</strain>
    </source>
</reference>
<keyword evidence="1" id="KW-1133">Transmembrane helix</keyword>
<gene>
    <name evidence="2" type="primary">PowCR01_130055300</name>
    <name evidence="2" type="ORF">POWCR01_130055300</name>
</gene>
<dbReference type="Proteomes" id="UP000243200">
    <property type="component" value="Chromosome 13"/>
</dbReference>
<evidence type="ECO:0000256" key="1">
    <source>
        <dbReference type="SAM" id="Phobius"/>
    </source>
</evidence>
<protein>
    <recommendedName>
        <fullName evidence="4">Gametocyte associated protein</fullName>
    </recommendedName>
</protein>
<accession>A0A1C3KXT7</accession>
<proteinExistence type="predicted"/>
<evidence type="ECO:0000313" key="2">
    <source>
        <dbReference type="EMBL" id="SBT79053.1"/>
    </source>
</evidence>
<dbReference type="VEuPathDB" id="PlasmoDB:POWCR01_130055300"/>
<feature type="transmembrane region" description="Helical" evidence="1">
    <location>
        <begin position="6"/>
        <end position="26"/>
    </location>
</feature>